<reference evidence="2 3" key="1">
    <citation type="journal article" date="2020" name="J Geophys Res Biogeosci">
        <title>Magnetotaxis as an Adaptation to Enable Bacterial Shuttling of Microbial Sulfur and Sulfur Cycling Across Aquatic Oxic#Anoxic Interfaces.</title>
        <authorList>
            <person name="Li J."/>
            <person name="Liu P."/>
            <person name="Wang J."/>
            <person name="Roberts A.P."/>
            <person name="Pan Y."/>
        </authorList>
    </citation>
    <scope>NUCLEOTIDE SEQUENCE [LARGE SCALE GENOMIC DNA]</scope>
    <source>
        <strain evidence="2 3">MYR-1_YQ</strain>
    </source>
</reference>
<keyword evidence="3" id="KW-1185">Reference proteome</keyword>
<dbReference type="Proteomes" id="UP001196980">
    <property type="component" value="Unassembled WGS sequence"/>
</dbReference>
<evidence type="ECO:0000259" key="1">
    <source>
        <dbReference type="Pfam" id="PF03704"/>
    </source>
</evidence>
<feature type="domain" description="Bacterial transcriptional activator" evidence="1">
    <location>
        <begin position="2"/>
        <end position="42"/>
    </location>
</feature>
<dbReference type="EMBL" id="JABXWD010000126">
    <property type="protein sequence ID" value="MBV6341601.1"/>
    <property type="molecule type" value="Genomic_DNA"/>
</dbReference>
<accession>A0ABS6RYB7</accession>
<dbReference type="InterPro" id="IPR005158">
    <property type="entry name" value="BTAD"/>
</dbReference>
<proteinExistence type="predicted"/>
<comment type="caution">
    <text evidence="2">The sequence shown here is derived from an EMBL/GenBank/DDBJ whole genome shotgun (WGS) entry which is preliminary data.</text>
</comment>
<dbReference type="Pfam" id="PF03704">
    <property type="entry name" value="BTAD"/>
    <property type="match status" value="1"/>
</dbReference>
<name>A0ABS6RYB7_9BACT</name>
<protein>
    <recommendedName>
        <fullName evidence="1">Bacterial transcriptional activator domain-containing protein</fullName>
    </recommendedName>
</protein>
<evidence type="ECO:0000313" key="3">
    <source>
        <dbReference type="Proteomes" id="UP001196980"/>
    </source>
</evidence>
<feature type="non-terminal residue" evidence="2">
    <location>
        <position position="1"/>
    </location>
</feature>
<gene>
    <name evidence="2" type="ORF">HWQ67_08385</name>
</gene>
<sequence length="45" mass="4931">MRLCMKAGQKSEALVVYRQCQDVLQAFGLKPSAETAVLYGELVGK</sequence>
<evidence type="ECO:0000313" key="2">
    <source>
        <dbReference type="EMBL" id="MBV6341601.1"/>
    </source>
</evidence>
<dbReference type="RefSeq" id="WP_218252235.1">
    <property type="nucleotide sequence ID" value="NZ_JABXWD010000126.1"/>
</dbReference>
<organism evidence="2 3">
    <name type="scientific">Candidatus Magnetobacterium casense</name>
    <dbReference type="NCBI Taxonomy" id="1455061"/>
    <lineage>
        <taxon>Bacteria</taxon>
        <taxon>Pseudomonadati</taxon>
        <taxon>Nitrospirota</taxon>
        <taxon>Thermodesulfovibrionia</taxon>
        <taxon>Thermodesulfovibrionales</taxon>
        <taxon>Candidatus Magnetobacteriaceae</taxon>
        <taxon>Candidatus Magnetobacterium</taxon>
    </lineage>
</organism>